<dbReference type="GO" id="GO:0015297">
    <property type="term" value="F:antiporter activity"/>
    <property type="evidence" value="ECO:0007669"/>
    <property type="project" value="UniProtKB-KW"/>
</dbReference>
<comment type="caution">
    <text evidence="10">The sequence shown here is derived from an EMBL/GenBank/DDBJ whole genome shotgun (WGS) entry which is preliminary data.</text>
</comment>
<sequence length="395" mass="40825">MPSIASSLFWIALIAALAPFVAGLFPRRLVPEVVLLLVAGAVVGPFALNLAAESEAIGILRELGLGMLFLLAGYEIDRKELSGAGGRRALYTWLFCLALAFAIVALLGAQGVISAEAAVAIAMTSTALGTLLPILKDNKILDTRLGRTVLNHGAVGELGPVVAMAVLLGARGAVLSLVVLAAFALIAVILAVLPTKLISHGSWTHTLVRSGADTTAQTTVRLTILLLVGLGALSAVFSLDVVLGAFAAGFILRRLMPDGNERLEIKLDGIAFGFLIPIFFITSGMAIDVSAVAENPTVLLAFLVLIIVVRGVPVFFTTKFEKVEPPFSTRESAQVALYGATGLPMIVAVTGAAVSAGQMSSDNASILVAAGAITVLLLPMCATLLNRPAKVASVV</sequence>
<feature type="domain" description="Cation/H+ exchanger transmembrane" evidence="9">
    <location>
        <begin position="13"/>
        <end position="380"/>
    </location>
</feature>
<dbReference type="PANTHER" id="PTHR43562">
    <property type="entry name" value="NAPA-TYPE SODIUM/HYDROGEN ANTIPORTER"/>
    <property type="match status" value="1"/>
</dbReference>
<keyword evidence="8" id="KW-0472">Membrane</keyword>
<evidence type="ECO:0000313" key="10">
    <source>
        <dbReference type="EMBL" id="TYQ03971.1"/>
    </source>
</evidence>
<evidence type="ECO:0000256" key="1">
    <source>
        <dbReference type="ARBA" id="ARBA00004141"/>
    </source>
</evidence>
<dbReference type="Gene3D" id="1.20.1530.20">
    <property type="match status" value="1"/>
</dbReference>
<comment type="subcellular location">
    <subcellularLocation>
        <location evidence="1">Membrane</location>
        <topology evidence="1">Multi-pass membrane protein</topology>
    </subcellularLocation>
</comment>
<evidence type="ECO:0000256" key="2">
    <source>
        <dbReference type="ARBA" id="ARBA00005551"/>
    </source>
</evidence>
<dbReference type="GO" id="GO:0016020">
    <property type="term" value="C:membrane"/>
    <property type="evidence" value="ECO:0007669"/>
    <property type="project" value="UniProtKB-SubCell"/>
</dbReference>
<organism evidence="10">
    <name type="scientific">Nocardia globerula</name>
    <dbReference type="NCBI Taxonomy" id="1818"/>
    <lineage>
        <taxon>Bacteria</taxon>
        <taxon>Bacillati</taxon>
        <taxon>Actinomycetota</taxon>
        <taxon>Actinomycetes</taxon>
        <taxon>Mycobacteriales</taxon>
        <taxon>Nocardiaceae</taxon>
        <taxon>Nocardia</taxon>
    </lineage>
</organism>
<proteinExistence type="inferred from homology"/>
<keyword evidence="4" id="KW-0050">Antiport</keyword>
<keyword evidence="7" id="KW-0406">Ion transport</keyword>
<dbReference type="AlphaFoldDB" id="A0A652YPC1"/>
<evidence type="ECO:0000256" key="7">
    <source>
        <dbReference type="ARBA" id="ARBA00023065"/>
    </source>
</evidence>
<name>A0A652YPC1_NOCGL</name>
<evidence type="ECO:0000256" key="6">
    <source>
        <dbReference type="ARBA" id="ARBA00022989"/>
    </source>
</evidence>
<keyword evidence="3" id="KW-0813">Transport</keyword>
<evidence type="ECO:0000256" key="8">
    <source>
        <dbReference type="ARBA" id="ARBA00023136"/>
    </source>
</evidence>
<evidence type="ECO:0000256" key="4">
    <source>
        <dbReference type="ARBA" id="ARBA00022449"/>
    </source>
</evidence>
<gene>
    <name evidence="10" type="ORF">FNL38_104343</name>
</gene>
<dbReference type="InterPro" id="IPR038770">
    <property type="entry name" value="Na+/solute_symporter_sf"/>
</dbReference>
<dbReference type="PANTHER" id="PTHR43562:SF1">
    <property type="entry name" value="NA(+)_H(+) ANTIPORTER YJBQ-RELATED"/>
    <property type="match status" value="1"/>
</dbReference>
<dbReference type="InterPro" id="IPR006153">
    <property type="entry name" value="Cation/H_exchanger_TM"/>
</dbReference>
<evidence type="ECO:0000259" key="9">
    <source>
        <dbReference type="Pfam" id="PF00999"/>
    </source>
</evidence>
<dbReference type="GO" id="GO:1902600">
    <property type="term" value="P:proton transmembrane transport"/>
    <property type="evidence" value="ECO:0007669"/>
    <property type="project" value="InterPro"/>
</dbReference>
<reference evidence="10" key="1">
    <citation type="submission" date="2019-07" db="EMBL/GenBank/DDBJ databases">
        <title>Genomic Encyclopedia of Type Strains, Phase IV (KMG-IV): sequencing the most valuable type-strain genomes for metagenomic binning, comparative biology and taxonomic classification.</title>
        <authorList>
            <person name="Goeker M."/>
        </authorList>
    </citation>
    <scope>NUCLEOTIDE SEQUENCE</scope>
    <source>
        <strain evidence="10">DSM 44596</strain>
    </source>
</reference>
<keyword evidence="5" id="KW-0812">Transmembrane</keyword>
<keyword evidence="6" id="KW-1133">Transmembrane helix</keyword>
<evidence type="ECO:0000256" key="5">
    <source>
        <dbReference type="ARBA" id="ARBA00022692"/>
    </source>
</evidence>
<dbReference type="EMBL" id="VNIQ01000004">
    <property type="protein sequence ID" value="TYQ03971.1"/>
    <property type="molecule type" value="Genomic_DNA"/>
</dbReference>
<protein>
    <submittedName>
        <fullName evidence="10">Transporter (CPA2 family)</fullName>
    </submittedName>
</protein>
<comment type="similarity">
    <text evidence="2">Belongs to the monovalent cation:proton antiporter 2 (CPA2) transporter (TC 2.A.37) family.</text>
</comment>
<accession>A0A652YPC1</accession>
<evidence type="ECO:0000256" key="3">
    <source>
        <dbReference type="ARBA" id="ARBA00022448"/>
    </source>
</evidence>
<dbReference type="Pfam" id="PF00999">
    <property type="entry name" value="Na_H_Exchanger"/>
    <property type="match status" value="1"/>
</dbReference>